<accession>A0AAJ2H6C2</accession>
<sequence>MTKIIKMPVTENTHRITMVMAGDEEGGLEKHVIELSNGLASRGYKVCVIAHEKYKDRLSQSINFTPVDLSKSRRNPIALWQLFTAIKASQPDIL</sequence>
<evidence type="ECO:0000259" key="1">
    <source>
        <dbReference type="Pfam" id="PF13439"/>
    </source>
</evidence>
<protein>
    <submittedName>
        <fullName evidence="2">Glycosyltransferase family 4 protein</fullName>
    </submittedName>
</protein>
<dbReference type="AlphaFoldDB" id="A0AAJ2H6C2"/>
<feature type="non-terminal residue" evidence="2">
    <location>
        <position position="94"/>
    </location>
</feature>
<dbReference type="EMBL" id="JAVLSF010000784">
    <property type="protein sequence ID" value="MDR9778408.1"/>
    <property type="molecule type" value="Genomic_DNA"/>
</dbReference>
<comment type="caution">
    <text evidence="2">The sequence shown here is derived from an EMBL/GenBank/DDBJ whole genome shotgun (WGS) entry which is preliminary data.</text>
</comment>
<evidence type="ECO:0000313" key="3">
    <source>
        <dbReference type="Proteomes" id="UP001268610"/>
    </source>
</evidence>
<dbReference type="Proteomes" id="UP001268610">
    <property type="component" value="Unassembled WGS sequence"/>
</dbReference>
<dbReference type="RefSeq" id="WP_310866471.1">
    <property type="nucleotide sequence ID" value="NZ_JAVLSF010000784.1"/>
</dbReference>
<dbReference type="Pfam" id="PF13439">
    <property type="entry name" value="Glyco_transf_4"/>
    <property type="match status" value="1"/>
</dbReference>
<dbReference type="GO" id="GO:0016757">
    <property type="term" value="F:glycosyltransferase activity"/>
    <property type="evidence" value="ECO:0007669"/>
    <property type="project" value="UniProtKB-ARBA"/>
</dbReference>
<name>A0AAJ2H6C2_9HYPH</name>
<evidence type="ECO:0000313" key="2">
    <source>
        <dbReference type="EMBL" id="MDR9778408.1"/>
    </source>
</evidence>
<dbReference type="Gene3D" id="3.40.50.2000">
    <property type="entry name" value="Glycogen Phosphorylase B"/>
    <property type="match status" value="1"/>
</dbReference>
<reference evidence="2" key="1">
    <citation type="submission" date="2023-04" db="EMBL/GenBank/DDBJ databases">
        <title>Genomic characterization of faba bean (Vicia faba) microsymbionts in Mexican soils.</title>
        <authorList>
            <person name="Rivera Orduna F.N."/>
            <person name="Guevara-Luna J."/>
            <person name="Yan J."/>
            <person name="Arroyo-Herrera I."/>
            <person name="Li Y."/>
            <person name="Vasquez-Murrieta M.S."/>
            <person name="Wang E.T."/>
        </authorList>
    </citation>
    <scope>NUCLEOTIDE SEQUENCE</scope>
    <source>
        <strain evidence="2">CH26</strain>
    </source>
</reference>
<organism evidence="2 3">
    <name type="scientific">Rhizobium hidalgonense</name>
    <dbReference type="NCBI Taxonomy" id="1538159"/>
    <lineage>
        <taxon>Bacteria</taxon>
        <taxon>Pseudomonadati</taxon>
        <taxon>Pseudomonadota</taxon>
        <taxon>Alphaproteobacteria</taxon>
        <taxon>Hyphomicrobiales</taxon>
        <taxon>Rhizobiaceae</taxon>
        <taxon>Rhizobium/Agrobacterium group</taxon>
        <taxon>Rhizobium</taxon>
    </lineage>
</organism>
<feature type="domain" description="Glycosyltransferase subfamily 4-like N-terminal" evidence="1">
    <location>
        <begin position="26"/>
        <end position="94"/>
    </location>
</feature>
<proteinExistence type="predicted"/>
<dbReference type="SUPFAM" id="SSF53756">
    <property type="entry name" value="UDP-Glycosyltransferase/glycogen phosphorylase"/>
    <property type="match status" value="1"/>
</dbReference>
<dbReference type="InterPro" id="IPR028098">
    <property type="entry name" value="Glyco_trans_4-like_N"/>
</dbReference>
<gene>
    <name evidence="2" type="ORF">RJJ65_38360</name>
</gene>